<evidence type="ECO:0000256" key="5">
    <source>
        <dbReference type="HAMAP-Rule" id="MF_00214"/>
    </source>
</evidence>
<keyword evidence="3 5" id="KW-0456">Lyase</keyword>
<comment type="caution">
    <text evidence="5">Lacks conserved residue(s) required for the propagation of feature annotation.</text>
</comment>
<dbReference type="Pfam" id="PF01487">
    <property type="entry name" value="DHquinase_I"/>
    <property type="match status" value="1"/>
</dbReference>
<evidence type="ECO:0000256" key="2">
    <source>
        <dbReference type="ARBA" id="ARBA00023141"/>
    </source>
</evidence>
<feature type="active site" description="Proton donor/acceptor" evidence="5">
    <location>
        <position position="139"/>
    </location>
</feature>
<reference evidence="7 9" key="1">
    <citation type="submission" date="2019-03" db="EMBL/GenBank/DDBJ databases">
        <title>Vagococcus sp. was isolated fron gut of Carduelis flavirostris.</title>
        <authorList>
            <person name="Ge Y."/>
        </authorList>
    </citation>
    <scope>NUCLEOTIDE SEQUENCE [LARGE SCALE GENOMIC DNA]</scope>
    <source>
        <strain evidence="7 9">CF-210</strain>
    </source>
</reference>
<organism evidence="7 9">
    <name type="scientific">Vagococcus xieshaowenii</name>
    <dbReference type="NCBI Taxonomy" id="2562451"/>
    <lineage>
        <taxon>Bacteria</taxon>
        <taxon>Bacillati</taxon>
        <taxon>Bacillota</taxon>
        <taxon>Bacilli</taxon>
        <taxon>Lactobacillales</taxon>
        <taxon>Enterococcaceae</taxon>
        <taxon>Vagococcus</taxon>
    </lineage>
</organism>
<dbReference type="Proteomes" id="UP000297725">
    <property type="component" value="Unassembled WGS sequence"/>
</dbReference>
<keyword evidence="5" id="KW-0028">Amino-acid biosynthesis</keyword>
<keyword evidence="4 5" id="KW-0704">Schiff base</keyword>
<dbReference type="GO" id="GO:0046279">
    <property type="term" value="P:3,4-dihydroxybenzoate biosynthetic process"/>
    <property type="evidence" value="ECO:0007669"/>
    <property type="project" value="TreeGrafter"/>
</dbReference>
<feature type="binding site" evidence="5">
    <location>
        <position position="230"/>
    </location>
    <ligand>
        <name>3-dehydroquinate</name>
        <dbReference type="ChEBI" id="CHEBI:32364"/>
    </ligand>
</feature>
<gene>
    <name evidence="5 7" type="primary">aroD</name>
    <name evidence="7" type="ORF">E4031_07175</name>
    <name evidence="6" type="ORF">E4Z98_04600</name>
</gene>
<dbReference type="Proteomes" id="UP000296883">
    <property type="component" value="Chromosome"/>
</dbReference>
<dbReference type="AlphaFoldDB" id="A0AAJ5JM54"/>
<name>A0AAJ5JM54_9ENTE</name>
<keyword evidence="8" id="KW-1185">Reference proteome</keyword>
<dbReference type="RefSeq" id="WP_135254767.1">
    <property type="nucleotide sequence ID" value="NZ_CP038865.1"/>
</dbReference>
<dbReference type="InterPro" id="IPR013785">
    <property type="entry name" value="Aldolase_TIM"/>
</dbReference>
<comment type="catalytic activity">
    <reaction evidence="1 5">
        <text>3-dehydroquinate = 3-dehydroshikimate + H2O</text>
        <dbReference type="Rhea" id="RHEA:21096"/>
        <dbReference type="ChEBI" id="CHEBI:15377"/>
        <dbReference type="ChEBI" id="CHEBI:16630"/>
        <dbReference type="ChEBI" id="CHEBI:32364"/>
        <dbReference type="EC" id="4.2.1.10"/>
    </reaction>
</comment>
<evidence type="ECO:0000256" key="4">
    <source>
        <dbReference type="ARBA" id="ARBA00023270"/>
    </source>
</evidence>
<comment type="subunit">
    <text evidence="5">Homodimer.</text>
</comment>
<reference evidence="6 8" key="2">
    <citation type="journal article" date="2020" name="Int. J. Syst. Evol. Microbiol.">
        <title>Vagococcus xieshaowenii sp. nov., isolated from snow finch (Montifringilla taczanowskii) cloacal content.</title>
        <authorList>
            <person name="Ge Y."/>
            <person name="Yang J."/>
            <person name="Lai X.H."/>
            <person name="Zhang G."/>
            <person name="Jin D."/>
            <person name="Lu S."/>
            <person name="Wang B."/>
            <person name="Huang Y."/>
            <person name="Huang Y."/>
            <person name="Ren Z."/>
            <person name="Zhang X."/>
            <person name="Xu J."/>
        </authorList>
    </citation>
    <scope>NUCLEOTIDE SEQUENCE [LARGE SCALE GENOMIC DNA]</scope>
    <source>
        <strain evidence="6">Personal::cf-49</strain>
        <strain evidence="8">personal::cf-49</strain>
    </source>
</reference>
<protein>
    <recommendedName>
        <fullName evidence="5">3-dehydroquinate dehydratase</fullName>
        <shortName evidence="5">3-dehydroquinase</shortName>
        <ecNumber evidence="5">4.2.1.10</ecNumber>
    </recommendedName>
    <alternativeName>
        <fullName evidence="5">Type I DHQase</fullName>
    </alternativeName>
    <alternativeName>
        <fullName evidence="5">Type I dehydroquinase</fullName>
        <shortName evidence="5">DHQ1</shortName>
    </alternativeName>
</protein>
<dbReference type="GO" id="GO:0009423">
    <property type="term" value="P:chorismate biosynthetic process"/>
    <property type="evidence" value="ECO:0007669"/>
    <property type="project" value="UniProtKB-UniRule"/>
</dbReference>
<evidence type="ECO:0000313" key="6">
    <source>
        <dbReference type="EMBL" id="QCA28631.1"/>
    </source>
</evidence>
<evidence type="ECO:0000313" key="7">
    <source>
        <dbReference type="EMBL" id="TFZ40561.1"/>
    </source>
</evidence>
<proteinExistence type="inferred from homology"/>
<dbReference type="GO" id="GO:0009073">
    <property type="term" value="P:aromatic amino acid family biosynthetic process"/>
    <property type="evidence" value="ECO:0007669"/>
    <property type="project" value="UniProtKB-KW"/>
</dbReference>
<dbReference type="EMBL" id="SRHU01000024">
    <property type="protein sequence ID" value="TFZ40561.1"/>
    <property type="molecule type" value="Genomic_DNA"/>
</dbReference>
<comment type="function">
    <text evidence="5">Involved in the third step of the chorismate pathway, which leads to the biosynthesis of aromatic amino acids. Catalyzes the cis-dehydration of 3-dehydroquinate (DHQ) and introduces the first double bond of the aromatic ring to yield 3-dehydroshikimate.</text>
</comment>
<dbReference type="GO" id="GO:0008652">
    <property type="term" value="P:amino acid biosynthetic process"/>
    <property type="evidence" value="ECO:0007669"/>
    <property type="project" value="UniProtKB-KW"/>
</dbReference>
<feature type="binding site" evidence="5">
    <location>
        <position position="226"/>
    </location>
    <ligand>
        <name>3-dehydroquinate</name>
        <dbReference type="ChEBI" id="CHEBI:32364"/>
    </ligand>
</feature>
<feature type="binding site" evidence="5">
    <location>
        <begin position="43"/>
        <end position="45"/>
    </location>
    <ligand>
        <name>3-dehydroquinate</name>
        <dbReference type="ChEBI" id="CHEBI:32364"/>
    </ligand>
</feature>
<evidence type="ECO:0000313" key="9">
    <source>
        <dbReference type="Proteomes" id="UP000297725"/>
    </source>
</evidence>
<dbReference type="InterPro" id="IPR050146">
    <property type="entry name" value="Type-I_3-dehydroquinase"/>
</dbReference>
<feature type="binding site" evidence="5">
    <location>
        <position position="207"/>
    </location>
    <ligand>
        <name>3-dehydroquinate</name>
        <dbReference type="ChEBI" id="CHEBI:32364"/>
    </ligand>
</feature>
<dbReference type="PANTHER" id="PTHR43699">
    <property type="entry name" value="3-DEHYDROQUINATE DEHYDRATASE"/>
    <property type="match status" value="1"/>
</dbReference>
<evidence type="ECO:0000256" key="3">
    <source>
        <dbReference type="ARBA" id="ARBA00023239"/>
    </source>
</evidence>
<dbReference type="NCBIfam" id="TIGR01093">
    <property type="entry name" value="aroD"/>
    <property type="match status" value="1"/>
</dbReference>
<dbReference type="FunFam" id="3.20.20.70:FF:000047">
    <property type="entry name" value="3-dehydroquinate dehydratase"/>
    <property type="match status" value="1"/>
</dbReference>
<dbReference type="GO" id="GO:0003855">
    <property type="term" value="F:3-dehydroquinate dehydratase activity"/>
    <property type="evidence" value="ECO:0007669"/>
    <property type="project" value="UniProtKB-UniRule"/>
</dbReference>
<dbReference type="SUPFAM" id="SSF51569">
    <property type="entry name" value="Aldolase"/>
    <property type="match status" value="1"/>
</dbReference>
<keyword evidence="2 5" id="KW-0057">Aromatic amino acid biosynthesis</keyword>
<dbReference type="Gene3D" id="3.20.20.70">
    <property type="entry name" value="Aldolase class I"/>
    <property type="match status" value="1"/>
</dbReference>
<dbReference type="EMBL" id="CP038865">
    <property type="protein sequence ID" value="QCA28631.1"/>
    <property type="molecule type" value="Genomic_DNA"/>
</dbReference>
<dbReference type="PANTHER" id="PTHR43699:SF1">
    <property type="entry name" value="3-DEHYDROQUINATE DEHYDRATASE"/>
    <property type="match status" value="1"/>
</dbReference>
<accession>A0AAJ5JM54</accession>
<dbReference type="CDD" id="cd00502">
    <property type="entry name" value="DHQase_I"/>
    <property type="match status" value="1"/>
</dbReference>
<sequence>MMTRANKPFKTHSNICLPLMARNEADLLVEVDKLVNAKPDIIEWRVDYFDDFETIDLMTDLVNKITPKLNNIPLLVTLRTKREGGKADISDSLYVQLIEQYATHLIIDFLDIQFHSVKNHEGLLTLLKHQQIILVISYHDFTKTLSKEEMMKLLKEMQHYYPSSVYKLAQMPRDFEDVLNVMSVSYEVGKEETVIMIAMGELGKVTRVLTKQLNSWLTFVSLDALSAPGQMTIEQAKELLSQFK</sequence>
<evidence type="ECO:0000313" key="8">
    <source>
        <dbReference type="Proteomes" id="UP000296883"/>
    </source>
</evidence>
<feature type="active site" description="Schiff-base intermediate with substrate" evidence="5">
    <location>
        <position position="167"/>
    </location>
</feature>
<evidence type="ECO:0000256" key="1">
    <source>
        <dbReference type="ARBA" id="ARBA00001864"/>
    </source>
</evidence>
<dbReference type="HAMAP" id="MF_00214">
    <property type="entry name" value="AroD"/>
    <property type="match status" value="1"/>
</dbReference>
<comment type="similarity">
    <text evidence="5">Belongs to the type-I 3-dehydroquinase family.</text>
</comment>
<feature type="binding site" evidence="5">
    <location>
        <position position="79"/>
    </location>
    <ligand>
        <name>3-dehydroquinate</name>
        <dbReference type="ChEBI" id="CHEBI:32364"/>
    </ligand>
</feature>
<comment type="pathway">
    <text evidence="5">Metabolic intermediate biosynthesis; chorismate biosynthesis; chorismate from D-erythrose 4-phosphate and phosphoenolpyruvate: step 3/7.</text>
</comment>
<dbReference type="EC" id="4.2.1.10" evidence="5"/>
<dbReference type="InterPro" id="IPR001381">
    <property type="entry name" value="DHquinase_I"/>
</dbReference>